<dbReference type="InterPro" id="IPR014746">
    <property type="entry name" value="Gln_synth/guanido_kin_cat_dom"/>
</dbReference>
<evidence type="ECO:0000256" key="3">
    <source>
        <dbReference type="ARBA" id="ARBA00022777"/>
    </source>
</evidence>
<reference evidence="7" key="2">
    <citation type="submission" date="2021-04" db="EMBL/GenBank/DDBJ databases">
        <authorList>
            <person name="Gilroy R."/>
        </authorList>
    </citation>
    <scope>NUCLEOTIDE SEQUENCE</scope>
    <source>
        <strain evidence="7">CHK178-16964</strain>
    </source>
</reference>
<evidence type="ECO:0000313" key="7">
    <source>
        <dbReference type="EMBL" id="HJA71845.1"/>
    </source>
</evidence>
<feature type="binding site" evidence="5">
    <location>
        <begin position="17"/>
        <end position="21"/>
    </location>
    <ligand>
        <name>ATP</name>
        <dbReference type="ChEBI" id="CHEBI:30616"/>
    </ligand>
</feature>
<evidence type="ECO:0000256" key="2">
    <source>
        <dbReference type="ARBA" id="ARBA00022741"/>
    </source>
</evidence>
<keyword evidence="3 5" id="KW-0418">Kinase</keyword>
<reference evidence="7" key="1">
    <citation type="journal article" date="2021" name="PeerJ">
        <title>Extensive microbial diversity within the chicken gut microbiome revealed by metagenomics and culture.</title>
        <authorList>
            <person name="Gilroy R."/>
            <person name="Ravi A."/>
            <person name="Getino M."/>
            <person name="Pursley I."/>
            <person name="Horton D.L."/>
            <person name="Alikhan N.F."/>
            <person name="Baker D."/>
            <person name="Gharbi K."/>
            <person name="Hall N."/>
            <person name="Watson M."/>
            <person name="Adriaenssens E.M."/>
            <person name="Foster-Nyarko E."/>
            <person name="Jarju S."/>
            <person name="Secka A."/>
            <person name="Antonio M."/>
            <person name="Oren A."/>
            <person name="Chaudhuri R.R."/>
            <person name="La Ragione R."/>
            <person name="Hildebrand F."/>
            <person name="Pallen M.J."/>
        </authorList>
    </citation>
    <scope>NUCLEOTIDE SEQUENCE</scope>
    <source>
        <strain evidence="7">CHK178-16964</strain>
    </source>
</reference>
<dbReference type="CDD" id="cd07930">
    <property type="entry name" value="bacterial_phosphagen_kinase"/>
    <property type="match status" value="1"/>
</dbReference>
<proteinExistence type="inferred from homology"/>
<dbReference type="Gene3D" id="3.30.590.10">
    <property type="entry name" value="Glutamine synthetase/guanido kinase, catalytic domain"/>
    <property type="match status" value="1"/>
</dbReference>
<dbReference type="SUPFAM" id="SSF55931">
    <property type="entry name" value="Glutamine synthetase/guanido kinase"/>
    <property type="match status" value="1"/>
</dbReference>
<feature type="domain" description="Phosphagen kinase C-terminal" evidence="6">
    <location>
        <begin position="14"/>
        <end position="245"/>
    </location>
</feature>
<dbReference type="Pfam" id="PF00217">
    <property type="entry name" value="ATP-gua_Ptrans"/>
    <property type="match status" value="1"/>
</dbReference>
<feature type="binding site" evidence="5">
    <location>
        <begin position="167"/>
        <end position="171"/>
    </location>
    <ligand>
        <name>ATP</name>
        <dbReference type="ChEBI" id="CHEBI:30616"/>
    </ligand>
</feature>
<accession>A0A9D2KPW8</accession>
<dbReference type="AlphaFoldDB" id="A0A9D2KPW8"/>
<comment type="caution">
    <text evidence="7">The sequence shown here is derived from an EMBL/GenBank/DDBJ whole genome shotgun (WGS) entry which is preliminary data.</text>
</comment>
<dbReference type="GO" id="GO:0005524">
    <property type="term" value="F:ATP binding"/>
    <property type="evidence" value="ECO:0007669"/>
    <property type="project" value="UniProtKB-UniRule"/>
</dbReference>
<keyword evidence="2 5" id="KW-0547">Nucleotide-binding</keyword>
<dbReference type="PANTHER" id="PTHR11547:SF38">
    <property type="entry name" value="ARGININE KINASE 1-RELATED"/>
    <property type="match status" value="1"/>
</dbReference>
<comment type="similarity">
    <text evidence="5">Belongs to the ATP:guanido phosphotransferase family.</text>
</comment>
<organism evidence="7 8">
    <name type="scientific">Candidatus Lachnoclostridium stercoravium</name>
    <dbReference type="NCBI Taxonomy" id="2838633"/>
    <lineage>
        <taxon>Bacteria</taxon>
        <taxon>Bacillati</taxon>
        <taxon>Bacillota</taxon>
        <taxon>Clostridia</taxon>
        <taxon>Lachnospirales</taxon>
        <taxon>Lachnospiraceae</taxon>
    </lineage>
</organism>
<gene>
    <name evidence="7" type="ORF">IAA07_09775</name>
</gene>
<dbReference type="InterPro" id="IPR000749">
    <property type="entry name" value="ATP-guanido_PTrfase"/>
</dbReference>
<sequence>MLKWFEKTDKTTPNIICSRIRLVRNLQEYPFPGRLSDEEAKNMIRKLKNGLKGLPERDGIDYEYIALNEASDLERRALTERRLLNATLEQKKGPAGMIVSEDEAVSLVLNGDDHIRMQFIAPGLCLKELWSRADRMDDYINERFPYAFDEKYGYLTTYPTNVGTGLRASVLIHLPTLSKGKRFNSLLGEMGRFGTRIQGLNGEGNENYGSLYIVSNQKTLGVSEEEIAEMVNRVALQLNSQENKVRKMAMASHKIERADEAYKSYGVLKYARRLSWKDAQEFLSSVMAGAADGLLEFKEPISIYKIMLGIQTANLQKLTERPLTKEELDVARAAYIRSALPDLM</sequence>
<evidence type="ECO:0000259" key="6">
    <source>
        <dbReference type="PROSITE" id="PS51510"/>
    </source>
</evidence>
<dbReference type="InterPro" id="IPR023660">
    <property type="entry name" value="Arg_Kinase"/>
</dbReference>
<keyword evidence="1 5" id="KW-0808">Transferase</keyword>
<dbReference type="InterPro" id="IPR022414">
    <property type="entry name" value="ATP-guanido_PTrfase_cat"/>
</dbReference>
<dbReference type="PANTHER" id="PTHR11547">
    <property type="entry name" value="ARGININE OR CREATINE KINASE"/>
    <property type="match status" value="1"/>
</dbReference>
<dbReference type="GO" id="GO:0046314">
    <property type="term" value="P:phosphocreatine biosynthetic process"/>
    <property type="evidence" value="ECO:0007669"/>
    <property type="project" value="InterPro"/>
</dbReference>
<evidence type="ECO:0000313" key="8">
    <source>
        <dbReference type="Proteomes" id="UP000823900"/>
    </source>
</evidence>
<feature type="binding site" evidence="5">
    <location>
        <begin position="198"/>
        <end position="203"/>
    </location>
    <ligand>
        <name>ATP</name>
        <dbReference type="ChEBI" id="CHEBI:30616"/>
    </ligand>
</feature>
<dbReference type="EMBL" id="DWZA01000087">
    <property type="protein sequence ID" value="HJA71845.1"/>
    <property type="molecule type" value="Genomic_DNA"/>
</dbReference>
<feature type="binding site" evidence="5">
    <location>
        <position position="116"/>
    </location>
    <ligand>
        <name>ATP</name>
        <dbReference type="ChEBI" id="CHEBI:30616"/>
    </ligand>
</feature>
<dbReference type="PROSITE" id="PS51510">
    <property type="entry name" value="PHOSPHAGEN_KINASE_C"/>
    <property type="match status" value="1"/>
</dbReference>
<evidence type="ECO:0000256" key="4">
    <source>
        <dbReference type="ARBA" id="ARBA00022840"/>
    </source>
</evidence>
<evidence type="ECO:0000256" key="1">
    <source>
        <dbReference type="ARBA" id="ARBA00022679"/>
    </source>
</evidence>
<dbReference type="Proteomes" id="UP000823900">
    <property type="component" value="Unassembled WGS sequence"/>
</dbReference>
<protein>
    <submittedName>
        <fullName evidence="7">ATP--guanido phosphotransferase</fullName>
    </submittedName>
</protein>
<evidence type="ECO:0000256" key="5">
    <source>
        <dbReference type="PROSITE-ProRule" id="PRU00843"/>
    </source>
</evidence>
<dbReference type="GO" id="GO:0004111">
    <property type="term" value="F:creatine kinase activity"/>
    <property type="evidence" value="ECO:0007669"/>
    <property type="project" value="InterPro"/>
</dbReference>
<comment type="caution">
    <text evidence="5">Lacks conserved residue(s) required for the propagation of feature annotation.</text>
</comment>
<name>A0A9D2KPW8_9FIRM</name>
<dbReference type="GO" id="GO:0005615">
    <property type="term" value="C:extracellular space"/>
    <property type="evidence" value="ECO:0007669"/>
    <property type="project" value="TreeGrafter"/>
</dbReference>
<keyword evidence="4 5" id="KW-0067">ATP-binding</keyword>